<dbReference type="GO" id="GO:0016491">
    <property type="term" value="F:oxidoreductase activity"/>
    <property type="evidence" value="ECO:0007669"/>
    <property type="project" value="InterPro"/>
</dbReference>
<name>A0A2S9YCL0_9BACT</name>
<dbReference type="SUPFAM" id="SSF47240">
    <property type="entry name" value="Ferritin-like"/>
    <property type="match status" value="1"/>
</dbReference>
<organism evidence="3 4">
    <name type="scientific">Enhygromyxa salina</name>
    <dbReference type="NCBI Taxonomy" id="215803"/>
    <lineage>
        <taxon>Bacteria</taxon>
        <taxon>Pseudomonadati</taxon>
        <taxon>Myxococcota</taxon>
        <taxon>Polyangia</taxon>
        <taxon>Nannocystales</taxon>
        <taxon>Nannocystaceae</taxon>
        <taxon>Enhygromyxa</taxon>
    </lineage>
</organism>
<dbReference type="OrthoDB" id="573482at2"/>
<accession>A0A2S9YCL0</accession>
<evidence type="ECO:0000313" key="3">
    <source>
        <dbReference type="EMBL" id="PRQ02858.1"/>
    </source>
</evidence>
<feature type="domain" description="Rubrerythrin diiron-binding" evidence="2">
    <location>
        <begin position="7"/>
        <end position="116"/>
    </location>
</feature>
<proteinExistence type="predicted"/>
<dbReference type="Gene3D" id="1.20.1260.10">
    <property type="match status" value="1"/>
</dbReference>
<dbReference type="InterPro" id="IPR019243">
    <property type="entry name" value="DUF2202"/>
</dbReference>
<dbReference type="RefSeq" id="WP_106391469.1">
    <property type="nucleotide sequence ID" value="NZ_PVNK01000110.1"/>
</dbReference>
<evidence type="ECO:0000256" key="1">
    <source>
        <dbReference type="SAM" id="MobiDB-lite"/>
    </source>
</evidence>
<dbReference type="Pfam" id="PF02915">
    <property type="entry name" value="Rubrerythrin"/>
    <property type="match status" value="1"/>
</dbReference>
<gene>
    <name evidence="3" type="ORF">ENSA5_20350</name>
</gene>
<dbReference type="InterPro" id="IPR012347">
    <property type="entry name" value="Ferritin-like"/>
</dbReference>
<dbReference type="InterPro" id="IPR003251">
    <property type="entry name" value="Rr_diiron-bd_dom"/>
</dbReference>
<dbReference type="CDD" id="cd01048">
    <property type="entry name" value="Ferritin_like_AB2"/>
    <property type="match status" value="1"/>
</dbReference>
<keyword evidence="4" id="KW-1185">Reference proteome</keyword>
<dbReference type="Proteomes" id="UP000237968">
    <property type="component" value="Unassembled WGS sequence"/>
</dbReference>
<dbReference type="AlphaFoldDB" id="A0A2S9YCL0"/>
<protein>
    <recommendedName>
        <fullName evidence="2">Rubrerythrin diiron-binding domain-containing protein</fullName>
    </recommendedName>
</protein>
<feature type="region of interest" description="Disordered" evidence="1">
    <location>
        <begin position="130"/>
        <end position="154"/>
    </location>
</feature>
<evidence type="ECO:0000313" key="4">
    <source>
        <dbReference type="Proteomes" id="UP000237968"/>
    </source>
</evidence>
<comment type="caution">
    <text evidence="3">The sequence shown here is derived from an EMBL/GenBank/DDBJ whole genome shotgun (WGS) entry which is preliminary data.</text>
</comment>
<dbReference type="EMBL" id="PVNK01000110">
    <property type="protein sequence ID" value="PRQ02858.1"/>
    <property type="molecule type" value="Genomic_DNA"/>
</dbReference>
<evidence type="ECO:0000259" key="2">
    <source>
        <dbReference type="Pfam" id="PF02915"/>
    </source>
</evidence>
<dbReference type="InterPro" id="IPR009078">
    <property type="entry name" value="Ferritin-like_SF"/>
</dbReference>
<dbReference type="GO" id="GO:0046872">
    <property type="term" value="F:metal ion binding"/>
    <property type="evidence" value="ECO:0007669"/>
    <property type="project" value="InterPro"/>
</dbReference>
<reference evidence="3 4" key="1">
    <citation type="submission" date="2018-03" db="EMBL/GenBank/DDBJ databases">
        <title>Draft Genome Sequences of the Obligatory Marine Myxobacteria Enhygromyxa salina SWB005.</title>
        <authorList>
            <person name="Poehlein A."/>
            <person name="Moghaddam J.A."/>
            <person name="Harms H."/>
            <person name="Alanjari M."/>
            <person name="Koenig G.M."/>
            <person name="Daniel R."/>
            <person name="Schaeberle T.F."/>
        </authorList>
    </citation>
    <scope>NUCLEOTIDE SEQUENCE [LARGE SCALE GENOMIC DNA]</scope>
    <source>
        <strain evidence="3 4">SWB005</strain>
    </source>
</reference>
<sequence>MNEATREALDAALDDEYKARATYRAVLDRFGEVRPFVNIIEAEGRHIEALLRVYSRHGLEPPADRWADHVEAPATLEAACREGVEAERENDALYARLIEKVDEPRIRELMSRLREASRERHLPAFERCLARGGRGQGGGHGRHGRRGPTGECSG</sequence>